<proteinExistence type="predicted"/>
<accession>A0A084W1P9</accession>
<dbReference type="VEuPathDB" id="VectorBase:ASIS008227"/>
<keyword evidence="4" id="KW-1185">Reference proteome</keyword>
<evidence type="ECO:0000313" key="3">
    <source>
        <dbReference type="EnsemblMetazoa" id="ASIC011980-PA"/>
    </source>
</evidence>
<feature type="compositionally biased region" description="Basic residues" evidence="1">
    <location>
        <begin position="1"/>
        <end position="12"/>
    </location>
</feature>
<dbReference type="EnsemblMetazoa" id="ASIC011980-RA">
    <property type="protein sequence ID" value="ASIC011980-PA"/>
    <property type="gene ID" value="ASIC011980"/>
</dbReference>
<evidence type="ECO:0000256" key="1">
    <source>
        <dbReference type="SAM" id="MobiDB-lite"/>
    </source>
</evidence>
<organism evidence="2">
    <name type="scientific">Anopheles sinensis</name>
    <name type="common">Mosquito</name>
    <dbReference type="NCBI Taxonomy" id="74873"/>
    <lineage>
        <taxon>Eukaryota</taxon>
        <taxon>Metazoa</taxon>
        <taxon>Ecdysozoa</taxon>
        <taxon>Arthropoda</taxon>
        <taxon>Hexapoda</taxon>
        <taxon>Insecta</taxon>
        <taxon>Pterygota</taxon>
        <taxon>Neoptera</taxon>
        <taxon>Endopterygota</taxon>
        <taxon>Diptera</taxon>
        <taxon>Nematocera</taxon>
        <taxon>Culicoidea</taxon>
        <taxon>Culicidae</taxon>
        <taxon>Anophelinae</taxon>
        <taxon>Anopheles</taxon>
    </lineage>
</organism>
<protein>
    <submittedName>
        <fullName evidence="2 3">Uncharacterized protein</fullName>
    </submittedName>
</protein>
<sequence length="97" mass="11154">MLSKPLKPHHRLPGVPAFPVKPLPTKLQPTGGTIVRLRPTRKFNNPKLYDDPSDPKLKDKQEKIALVAELNKVRYEPINLEKERLKLLEEAKQKEEA</sequence>
<dbReference type="Proteomes" id="UP000030765">
    <property type="component" value="Unassembled WGS sequence"/>
</dbReference>
<reference evidence="3" key="2">
    <citation type="submission" date="2020-05" db="UniProtKB">
        <authorList>
            <consortium name="EnsemblMetazoa"/>
        </authorList>
    </citation>
    <scope>IDENTIFICATION</scope>
</reference>
<evidence type="ECO:0000313" key="4">
    <source>
        <dbReference type="Proteomes" id="UP000030765"/>
    </source>
</evidence>
<evidence type="ECO:0000313" key="2">
    <source>
        <dbReference type="EMBL" id="KFB44143.1"/>
    </source>
</evidence>
<gene>
    <name evidence="2" type="ORF">ZHAS_00011980</name>
</gene>
<feature type="region of interest" description="Disordered" evidence="1">
    <location>
        <begin position="1"/>
        <end position="32"/>
    </location>
</feature>
<name>A0A084W1P9_ANOSI</name>
<reference evidence="2 4" key="1">
    <citation type="journal article" date="2014" name="BMC Genomics">
        <title>Genome sequence of Anopheles sinensis provides insight into genetics basis of mosquito competence for malaria parasites.</title>
        <authorList>
            <person name="Zhou D."/>
            <person name="Zhang D."/>
            <person name="Ding G."/>
            <person name="Shi L."/>
            <person name="Hou Q."/>
            <person name="Ye Y."/>
            <person name="Xu Y."/>
            <person name="Zhou H."/>
            <person name="Xiong C."/>
            <person name="Li S."/>
            <person name="Yu J."/>
            <person name="Hong S."/>
            <person name="Yu X."/>
            <person name="Zou P."/>
            <person name="Chen C."/>
            <person name="Chang X."/>
            <person name="Wang W."/>
            <person name="Lv Y."/>
            <person name="Sun Y."/>
            <person name="Ma L."/>
            <person name="Shen B."/>
            <person name="Zhu C."/>
        </authorList>
    </citation>
    <scope>NUCLEOTIDE SEQUENCE [LARGE SCALE GENOMIC DNA]</scope>
</reference>
<dbReference type="VEuPathDB" id="VectorBase:ASIC011980"/>
<dbReference type="EMBL" id="KE525269">
    <property type="protein sequence ID" value="KFB44143.1"/>
    <property type="molecule type" value="Genomic_DNA"/>
</dbReference>
<dbReference type="AlphaFoldDB" id="A0A084W1P9"/>
<dbReference type="EMBL" id="ATLV01019403">
    <property type="status" value="NOT_ANNOTATED_CDS"/>
    <property type="molecule type" value="Genomic_DNA"/>
</dbReference>